<dbReference type="GO" id="GO:0004817">
    <property type="term" value="F:cysteine-tRNA ligase activity"/>
    <property type="evidence" value="ECO:0007669"/>
    <property type="project" value="UniProtKB-UniRule"/>
</dbReference>
<evidence type="ECO:0000256" key="13">
    <source>
        <dbReference type="HAMAP-Rule" id="MF_00041"/>
    </source>
</evidence>
<feature type="binding site" evidence="13">
    <location>
        <position position="233"/>
    </location>
    <ligand>
        <name>Zn(2+)</name>
        <dbReference type="ChEBI" id="CHEBI:29105"/>
    </ligand>
</feature>
<dbReference type="RefSeq" id="WP_021727066.1">
    <property type="nucleotide sequence ID" value="NZ_AWEZ01000067.1"/>
</dbReference>
<dbReference type="PRINTS" id="PR00983">
    <property type="entry name" value="TRNASYNTHCYS"/>
</dbReference>
<feature type="binding site" evidence="13">
    <location>
        <position position="27"/>
    </location>
    <ligand>
        <name>Zn(2+)</name>
        <dbReference type="ChEBI" id="CHEBI:29105"/>
    </ligand>
</feature>
<evidence type="ECO:0000256" key="10">
    <source>
        <dbReference type="ARBA" id="ARBA00022917"/>
    </source>
</evidence>
<comment type="caution">
    <text evidence="15">The sequence shown here is derived from an EMBL/GenBank/DDBJ whole genome shotgun (WGS) entry which is preliminary data.</text>
</comment>
<keyword evidence="8 13" id="KW-0862">Zinc</keyword>
<dbReference type="InterPro" id="IPR032678">
    <property type="entry name" value="tRNA-synt_1_cat_dom"/>
</dbReference>
<feature type="short sequence motif" description="'KMSKS' region" evidence="13">
    <location>
        <begin position="265"/>
        <end position="269"/>
    </location>
</feature>
<feature type="short sequence motif" description="'HIGH' region" evidence="13">
    <location>
        <begin position="29"/>
        <end position="39"/>
    </location>
</feature>
<keyword evidence="9 13" id="KW-0067">ATP-binding</keyword>
<feature type="binding site" evidence="13">
    <location>
        <position position="268"/>
    </location>
    <ligand>
        <name>ATP</name>
        <dbReference type="ChEBI" id="CHEBI:30616"/>
    </ligand>
</feature>
<dbReference type="Pfam" id="PF09190">
    <property type="entry name" value="DALR_2"/>
    <property type="match status" value="1"/>
</dbReference>
<dbReference type="InterPro" id="IPR024909">
    <property type="entry name" value="Cys-tRNA/MSH_ligase"/>
</dbReference>
<proteinExistence type="inferred from homology"/>
<keyword evidence="16" id="KW-1185">Reference proteome</keyword>
<dbReference type="NCBIfam" id="TIGR00435">
    <property type="entry name" value="cysS"/>
    <property type="match status" value="1"/>
</dbReference>
<feature type="domain" description="Cysteinyl-tRNA synthetase class Ia DALR" evidence="14">
    <location>
        <begin position="355"/>
        <end position="418"/>
    </location>
</feature>
<keyword evidence="5 13" id="KW-0436">Ligase</keyword>
<dbReference type="InterPro" id="IPR015273">
    <property type="entry name" value="Cys-tRNA-synt_Ia_DALR"/>
</dbReference>
<evidence type="ECO:0000256" key="11">
    <source>
        <dbReference type="ARBA" id="ARBA00023146"/>
    </source>
</evidence>
<comment type="subunit">
    <text evidence="3 13">Monomer.</text>
</comment>
<dbReference type="InterPro" id="IPR009080">
    <property type="entry name" value="tRNAsynth_Ia_anticodon-bd"/>
</dbReference>
<sequence length="495" mass="54587">MLIYNSQTHRKEEFRPMEEGKVRMYVCGPTVYDQIHIGNARTFLAFDVIRRYLVYRGYQVTFAQNLTDVDDKIINRANEEGRAAADVSEQYAKAFIEQMRRFGILDPDVRPRATHEVEAMQDMISTLIANGNAYVAANGDVYFSVRSDASYGMLSGRDLNQLRAGERVEVNDEKRDPFDFALWKAAKPGEPSWPSPWGEGRPGWHTECCAMIHRYLGAPIDIHGGGQDLVFPHHENECAQARCAWHAPLANLWMHTGMLRVNGEKMSKSLGNFLTLKDVLDRCPAHAVRLLMLQTHYRSALDFQTDQLDGAVGTVERLTSCIKNLRWAARNAPQDGAFDDTDRALTAVCKEAQAEFTRQMDDDFNTSGALAAIFSLMGAANTYLADAGGALTTAPVLRAADLLVELLGVLGIDLGEVGGQDELPFELVGLAREHADYAGDDAQGAADALLAARQEARAARDWARADAIRDGIASLGLVVEDTAAGARLRPSKRRA</sequence>
<comment type="similarity">
    <text evidence="2 13">Belongs to the class-I aminoacyl-tRNA synthetase family.</text>
</comment>
<comment type="subcellular location">
    <subcellularLocation>
        <location evidence="1 13">Cytoplasm</location>
    </subcellularLocation>
</comment>
<dbReference type="InterPro" id="IPR015803">
    <property type="entry name" value="Cys-tRNA-ligase"/>
</dbReference>
<dbReference type="GO" id="GO:0008270">
    <property type="term" value="F:zinc ion binding"/>
    <property type="evidence" value="ECO:0007669"/>
    <property type="project" value="UniProtKB-UniRule"/>
</dbReference>
<evidence type="ECO:0000256" key="2">
    <source>
        <dbReference type="ARBA" id="ARBA00005594"/>
    </source>
</evidence>
<dbReference type="GO" id="GO:0005829">
    <property type="term" value="C:cytosol"/>
    <property type="evidence" value="ECO:0007669"/>
    <property type="project" value="TreeGrafter"/>
</dbReference>
<comment type="catalytic activity">
    <reaction evidence="12 13">
        <text>tRNA(Cys) + L-cysteine + ATP = L-cysteinyl-tRNA(Cys) + AMP + diphosphate</text>
        <dbReference type="Rhea" id="RHEA:17773"/>
        <dbReference type="Rhea" id="RHEA-COMP:9661"/>
        <dbReference type="Rhea" id="RHEA-COMP:9679"/>
        <dbReference type="ChEBI" id="CHEBI:30616"/>
        <dbReference type="ChEBI" id="CHEBI:33019"/>
        <dbReference type="ChEBI" id="CHEBI:35235"/>
        <dbReference type="ChEBI" id="CHEBI:78442"/>
        <dbReference type="ChEBI" id="CHEBI:78517"/>
        <dbReference type="ChEBI" id="CHEBI:456215"/>
        <dbReference type="EC" id="6.1.1.16"/>
    </reaction>
</comment>
<keyword evidence="11 13" id="KW-0030">Aminoacyl-tRNA synthetase</keyword>
<evidence type="ECO:0000259" key="14">
    <source>
        <dbReference type="SMART" id="SM00840"/>
    </source>
</evidence>
<evidence type="ECO:0000256" key="1">
    <source>
        <dbReference type="ARBA" id="ARBA00004496"/>
    </source>
</evidence>
<dbReference type="FunFam" id="3.40.50.620:FF:000009">
    <property type="entry name" value="Cysteine--tRNA ligase"/>
    <property type="match status" value="1"/>
</dbReference>
<evidence type="ECO:0000256" key="8">
    <source>
        <dbReference type="ARBA" id="ARBA00022833"/>
    </source>
</evidence>
<evidence type="ECO:0000256" key="4">
    <source>
        <dbReference type="ARBA" id="ARBA00022490"/>
    </source>
</evidence>
<name>U2UT71_9ACTN</name>
<evidence type="ECO:0000256" key="9">
    <source>
        <dbReference type="ARBA" id="ARBA00022840"/>
    </source>
</evidence>
<dbReference type="Gene3D" id="1.20.120.1910">
    <property type="entry name" value="Cysteine-tRNA ligase, C-terminal anti-codon recognition domain"/>
    <property type="match status" value="1"/>
</dbReference>
<dbReference type="HAMAP" id="MF_00041">
    <property type="entry name" value="Cys_tRNA_synth"/>
    <property type="match status" value="1"/>
</dbReference>
<evidence type="ECO:0000313" key="15">
    <source>
        <dbReference type="EMBL" id="ERL06292.1"/>
    </source>
</evidence>
<dbReference type="OrthoDB" id="9815130at2"/>
<organism evidence="15 16">
    <name type="scientific">Olsenella profusa F0195</name>
    <dbReference type="NCBI Taxonomy" id="1125712"/>
    <lineage>
        <taxon>Bacteria</taxon>
        <taxon>Bacillati</taxon>
        <taxon>Actinomycetota</taxon>
        <taxon>Coriobacteriia</taxon>
        <taxon>Coriobacteriales</taxon>
        <taxon>Atopobiaceae</taxon>
        <taxon>Olsenella</taxon>
    </lineage>
</organism>
<accession>U2UT71</accession>
<dbReference type="CDD" id="cd00672">
    <property type="entry name" value="CysRS_core"/>
    <property type="match status" value="1"/>
</dbReference>
<dbReference type="Proteomes" id="UP000016638">
    <property type="component" value="Unassembled WGS sequence"/>
</dbReference>
<keyword evidence="10 13" id="KW-0648">Protein biosynthesis</keyword>
<reference evidence="15 16" key="1">
    <citation type="submission" date="2013-08" db="EMBL/GenBank/DDBJ databases">
        <authorList>
            <person name="Durkin A.S."/>
            <person name="Haft D.R."/>
            <person name="McCorrison J."/>
            <person name="Torralba M."/>
            <person name="Gillis M."/>
            <person name="Haft D.H."/>
            <person name="Methe B."/>
            <person name="Sutton G."/>
            <person name="Nelson K.E."/>
        </authorList>
    </citation>
    <scope>NUCLEOTIDE SEQUENCE [LARGE SCALE GENOMIC DNA]</scope>
    <source>
        <strain evidence="15 16">F0195</strain>
    </source>
</reference>
<gene>
    <name evidence="13 15" type="primary">cysS</name>
    <name evidence="15" type="ORF">HMPREF1316_1224</name>
</gene>
<dbReference type="eggNOG" id="COG0215">
    <property type="taxonomic scope" value="Bacteria"/>
</dbReference>
<dbReference type="PANTHER" id="PTHR10890:SF3">
    <property type="entry name" value="CYSTEINE--TRNA LIGASE, CYTOPLASMIC"/>
    <property type="match status" value="1"/>
</dbReference>
<keyword evidence="6 13" id="KW-0479">Metal-binding</keyword>
<dbReference type="SUPFAM" id="SSF52374">
    <property type="entry name" value="Nucleotidylyl transferase"/>
    <property type="match status" value="1"/>
</dbReference>
<dbReference type="PANTHER" id="PTHR10890">
    <property type="entry name" value="CYSTEINYL-TRNA SYNTHETASE"/>
    <property type="match status" value="1"/>
</dbReference>
<feature type="binding site" evidence="13">
    <location>
        <position position="208"/>
    </location>
    <ligand>
        <name>Zn(2+)</name>
        <dbReference type="ChEBI" id="CHEBI:29105"/>
    </ligand>
</feature>
<dbReference type="Pfam" id="PF01406">
    <property type="entry name" value="tRNA-synt_1e"/>
    <property type="match status" value="1"/>
</dbReference>
<evidence type="ECO:0000256" key="7">
    <source>
        <dbReference type="ARBA" id="ARBA00022741"/>
    </source>
</evidence>
<dbReference type="PATRIC" id="fig|1125712.3.peg.2221"/>
<feature type="binding site" evidence="13">
    <location>
        <position position="237"/>
    </location>
    <ligand>
        <name>Zn(2+)</name>
        <dbReference type="ChEBI" id="CHEBI:29105"/>
    </ligand>
</feature>
<dbReference type="SUPFAM" id="SSF47323">
    <property type="entry name" value="Anticodon-binding domain of a subclass of class I aminoacyl-tRNA synthetases"/>
    <property type="match status" value="1"/>
</dbReference>
<protein>
    <recommendedName>
        <fullName evidence="13">Cysteine--tRNA ligase</fullName>
        <ecNumber evidence="13">6.1.1.16</ecNumber>
    </recommendedName>
    <alternativeName>
        <fullName evidence="13">Cysteinyl-tRNA synthetase</fullName>
        <shortName evidence="13">CysRS</shortName>
    </alternativeName>
</protein>
<dbReference type="AlphaFoldDB" id="U2UT71"/>
<dbReference type="GO" id="GO:0006423">
    <property type="term" value="P:cysteinyl-tRNA aminoacylation"/>
    <property type="evidence" value="ECO:0007669"/>
    <property type="project" value="UniProtKB-UniRule"/>
</dbReference>
<keyword evidence="4 13" id="KW-0963">Cytoplasm</keyword>
<dbReference type="InterPro" id="IPR056411">
    <property type="entry name" value="CysS_C"/>
</dbReference>
<keyword evidence="7 13" id="KW-0547">Nucleotide-binding</keyword>
<dbReference type="STRING" id="1125712.HMPREF1316_1224"/>
<evidence type="ECO:0000256" key="5">
    <source>
        <dbReference type="ARBA" id="ARBA00022598"/>
    </source>
</evidence>
<dbReference type="EC" id="6.1.1.16" evidence="13"/>
<evidence type="ECO:0000313" key="16">
    <source>
        <dbReference type="Proteomes" id="UP000016638"/>
    </source>
</evidence>
<dbReference type="Gene3D" id="3.40.50.620">
    <property type="entry name" value="HUPs"/>
    <property type="match status" value="1"/>
</dbReference>
<dbReference type="SMART" id="SM00840">
    <property type="entry name" value="DALR_2"/>
    <property type="match status" value="1"/>
</dbReference>
<evidence type="ECO:0000256" key="6">
    <source>
        <dbReference type="ARBA" id="ARBA00022723"/>
    </source>
</evidence>
<dbReference type="InterPro" id="IPR014729">
    <property type="entry name" value="Rossmann-like_a/b/a_fold"/>
</dbReference>
<dbReference type="Pfam" id="PF23493">
    <property type="entry name" value="CysS_C"/>
    <property type="match status" value="1"/>
</dbReference>
<dbReference type="GO" id="GO:0005524">
    <property type="term" value="F:ATP binding"/>
    <property type="evidence" value="ECO:0007669"/>
    <property type="project" value="UniProtKB-UniRule"/>
</dbReference>
<evidence type="ECO:0000256" key="12">
    <source>
        <dbReference type="ARBA" id="ARBA00047398"/>
    </source>
</evidence>
<evidence type="ECO:0000256" key="3">
    <source>
        <dbReference type="ARBA" id="ARBA00011245"/>
    </source>
</evidence>
<comment type="cofactor">
    <cofactor evidence="13">
        <name>Zn(2+)</name>
        <dbReference type="ChEBI" id="CHEBI:29105"/>
    </cofactor>
    <text evidence="13">Binds 1 zinc ion per subunit.</text>
</comment>
<dbReference type="EMBL" id="AWEZ01000067">
    <property type="protein sequence ID" value="ERL06292.1"/>
    <property type="molecule type" value="Genomic_DNA"/>
</dbReference>